<dbReference type="InterPro" id="IPR029058">
    <property type="entry name" value="AB_hydrolase_fold"/>
</dbReference>
<dbReference type="STRING" id="1054996.SAMN05444414_109125"/>
<evidence type="ECO:0000256" key="1">
    <source>
        <dbReference type="ARBA" id="ARBA00022801"/>
    </source>
</evidence>
<evidence type="ECO:0000259" key="2">
    <source>
        <dbReference type="Pfam" id="PF12697"/>
    </source>
</evidence>
<protein>
    <submittedName>
        <fullName evidence="3">Acetyl esterase/lipase</fullName>
    </submittedName>
</protein>
<organism evidence="3 4">
    <name type="scientific">Roseovarius marisflavi</name>
    <dbReference type="NCBI Taxonomy" id="1054996"/>
    <lineage>
        <taxon>Bacteria</taxon>
        <taxon>Pseudomonadati</taxon>
        <taxon>Pseudomonadota</taxon>
        <taxon>Alphaproteobacteria</taxon>
        <taxon>Rhodobacterales</taxon>
        <taxon>Roseobacteraceae</taxon>
        <taxon>Roseovarius</taxon>
    </lineage>
</organism>
<keyword evidence="1" id="KW-0378">Hydrolase</keyword>
<dbReference type="PANTHER" id="PTHR48081">
    <property type="entry name" value="AB HYDROLASE SUPERFAMILY PROTEIN C4A8.06C"/>
    <property type="match status" value="1"/>
</dbReference>
<keyword evidence="4" id="KW-1185">Reference proteome</keyword>
<dbReference type="Pfam" id="PF12697">
    <property type="entry name" value="Abhydrolase_6"/>
    <property type="match status" value="1"/>
</dbReference>
<dbReference type="InterPro" id="IPR000073">
    <property type="entry name" value="AB_hydrolase_1"/>
</dbReference>
<proteinExistence type="predicted"/>
<dbReference type="OrthoDB" id="9771666at2"/>
<dbReference type="GO" id="GO:0016787">
    <property type="term" value="F:hydrolase activity"/>
    <property type="evidence" value="ECO:0007669"/>
    <property type="project" value="UniProtKB-KW"/>
</dbReference>
<gene>
    <name evidence="3" type="ORF">SAMN05444414_109125</name>
</gene>
<reference evidence="4" key="1">
    <citation type="submission" date="2016-11" db="EMBL/GenBank/DDBJ databases">
        <authorList>
            <person name="Varghese N."/>
            <person name="Submissions S."/>
        </authorList>
    </citation>
    <scope>NUCLEOTIDE SEQUENCE [LARGE SCALE GENOMIC DNA]</scope>
    <source>
        <strain evidence="4">DSM 29327</strain>
    </source>
</reference>
<name>A0A1M6ZCN8_9RHOB</name>
<dbReference type="RefSeq" id="WP_073197764.1">
    <property type="nucleotide sequence ID" value="NZ_FRBN01000009.1"/>
</dbReference>
<feature type="domain" description="AB hydrolase-1" evidence="2">
    <location>
        <begin position="67"/>
        <end position="238"/>
    </location>
</feature>
<dbReference type="AlphaFoldDB" id="A0A1M6ZCN8"/>
<evidence type="ECO:0000313" key="3">
    <source>
        <dbReference type="EMBL" id="SHL28200.1"/>
    </source>
</evidence>
<dbReference type="Proteomes" id="UP000184191">
    <property type="component" value="Unassembled WGS sequence"/>
</dbReference>
<evidence type="ECO:0000313" key="4">
    <source>
        <dbReference type="Proteomes" id="UP000184191"/>
    </source>
</evidence>
<dbReference type="EMBL" id="FRBN01000009">
    <property type="protein sequence ID" value="SHL28200.1"/>
    <property type="molecule type" value="Genomic_DNA"/>
</dbReference>
<dbReference type="InterPro" id="IPR050300">
    <property type="entry name" value="GDXG_lipolytic_enzyme"/>
</dbReference>
<dbReference type="PANTHER" id="PTHR48081:SF33">
    <property type="entry name" value="KYNURENINE FORMAMIDASE"/>
    <property type="match status" value="1"/>
</dbReference>
<accession>A0A1M6ZCN8</accession>
<dbReference type="SUPFAM" id="SSF53474">
    <property type="entry name" value="alpha/beta-Hydrolases"/>
    <property type="match status" value="1"/>
</dbReference>
<dbReference type="Gene3D" id="3.40.50.1820">
    <property type="entry name" value="alpha/beta hydrolase"/>
    <property type="match status" value="1"/>
</dbReference>
<sequence length="262" mass="28351">MKLDDAYANVPYIPGGTEYPARWSAEAQAFRDARVAEGRAELGISYGPSERQAFDLFHPEGTAKGLMVFVHGGYWIRFHRSFWSHLAAGALARGWAVAMPSYDLCPEVRIADITAQIARAVTAAAGRFDGPIALVGHSAGGHLVARMGMPGVLPKEVAARLHHVMPISPVSDLRPLLETSMNADFRLDLAAAEAESPALMAPPSVPVTVWVGADERPVFLDQAQWLAEAWGAAHHVAEDRHHFDIIEALCDPDSAMMDQLLG</sequence>